<evidence type="ECO:0000256" key="3">
    <source>
        <dbReference type="ARBA" id="ARBA00022900"/>
    </source>
</evidence>
<dbReference type="InterPro" id="IPR036186">
    <property type="entry name" value="Serpin_sf"/>
</dbReference>
<evidence type="ECO:0000313" key="9">
    <source>
        <dbReference type="Proteomes" id="UP000192247"/>
    </source>
</evidence>
<dbReference type="PROSITE" id="PS00284">
    <property type="entry name" value="SERPIN"/>
    <property type="match status" value="1"/>
</dbReference>
<accession>A0A1V9WZ13</accession>
<dbReference type="Gene3D" id="2.30.39.10">
    <property type="entry name" value="Alpha-1-antitrypsin, domain 1"/>
    <property type="match status" value="1"/>
</dbReference>
<keyword evidence="6" id="KW-0732">Signal</keyword>
<dbReference type="GO" id="GO:0005615">
    <property type="term" value="C:extracellular space"/>
    <property type="evidence" value="ECO:0007669"/>
    <property type="project" value="InterPro"/>
</dbReference>
<dbReference type="InterPro" id="IPR023795">
    <property type="entry name" value="Serpin_CS"/>
</dbReference>
<organism evidence="8 9">
    <name type="scientific">Tropilaelaps mercedesae</name>
    <dbReference type="NCBI Taxonomy" id="418985"/>
    <lineage>
        <taxon>Eukaryota</taxon>
        <taxon>Metazoa</taxon>
        <taxon>Ecdysozoa</taxon>
        <taxon>Arthropoda</taxon>
        <taxon>Chelicerata</taxon>
        <taxon>Arachnida</taxon>
        <taxon>Acari</taxon>
        <taxon>Parasitiformes</taxon>
        <taxon>Mesostigmata</taxon>
        <taxon>Gamasina</taxon>
        <taxon>Dermanyssoidea</taxon>
        <taxon>Laelapidae</taxon>
        <taxon>Tropilaelaps</taxon>
    </lineage>
</organism>
<evidence type="ECO:0000256" key="2">
    <source>
        <dbReference type="ARBA" id="ARBA00022690"/>
    </source>
</evidence>
<dbReference type="SUPFAM" id="SSF56574">
    <property type="entry name" value="Serpins"/>
    <property type="match status" value="1"/>
</dbReference>
<dbReference type="Proteomes" id="UP000192247">
    <property type="component" value="Unassembled WGS sequence"/>
</dbReference>
<dbReference type="Gene3D" id="3.30.497.10">
    <property type="entry name" value="Antithrombin, subunit I, domain 2"/>
    <property type="match status" value="1"/>
</dbReference>
<gene>
    <name evidence="8" type="ORF">BIW11_02348</name>
</gene>
<dbReference type="AlphaFoldDB" id="A0A1V9WZ13"/>
<dbReference type="GO" id="GO:0004867">
    <property type="term" value="F:serine-type endopeptidase inhibitor activity"/>
    <property type="evidence" value="ECO:0007669"/>
    <property type="project" value="UniProtKB-KW"/>
</dbReference>
<evidence type="ECO:0000313" key="8">
    <source>
        <dbReference type="EMBL" id="OQR66437.1"/>
    </source>
</evidence>
<feature type="domain" description="Serpin" evidence="7">
    <location>
        <begin position="39"/>
        <end position="399"/>
    </location>
</feature>
<dbReference type="PANTHER" id="PTHR11461:SF211">
    <property type="entry name" value="GH10112P-RELATED"/>
    <property type="match status" value="1"/>
</dbReference>
<protein>
    <recommendedName>
        <fullName evidence="7">Serpin domain-containing protein</fullName>
    </recommendedName>
</protein>
<dbReference type="PANTHER" id="PTHR11461">
    <property type="entry name" value="SERINE PROTEASE INHIBITOR, SERPIN"/>
    <property type="match status" value="1"/>
</dbReference>
<dbReference type="STRING" id="418985.A0A1V9WZ13"/>
<dbReference type="InterPro" id="IPR000215">
    <property type="entry name" value="Serpin_fam"/>
</dbReference>
<keyword evidence="2" id="KW-0646">Protease inhibitor</keyword>
<evidence type="ECO:0000256" key="1">
    <source>
        <dbReference type="ARBA" id="ARBA00009500"/>
    </source>
</evidence>
<dbReference type="CDD" id="cd19577">
    <property type="entry name" value="serpinJ_IRS-2-like"/>
    <property type="match status" value="1"/>
</dbReference>
<name>A0A1V9WZ13_9ACAR</name>
<dbReference type="InterPro" id="IPR042185">
    <property type="entry name" value="Serpin_sf_2"/>
</dbReference>
<keyword evidence="3" id="KW-0722">Serine protease inhibitor</keyword>
<evidence type="ECO:0000256" key="4">
    <source>
        <dbReference type="ARBA" id="ARBA00023180"/>
    </source>
</evidence>
<reference evidence="8 9" key="1">
    <citation type="journal article" date="2017" name="Gigascience">
        <title>Draft genome of the honey bee ectoparasitic mite, Tropilaelaps mercedesae, is shaped by the parasitic life history.</title>
        <authorList>
            <person name="Dong X."/>
            <person name="Armstrong S.D."/>
            <person name="Xia D."/>
            <person name="Makepeace B.L."/>
            <person name="Darby A.C."/>
            <person name="Kadowaki T."/>
        </authorList>
    </citation>
    <scope>NUCLEOTIDE SEQUENCE [LARGE SCALE GENOMIC DNA]</scope>
    <source>
        <strain evidence="8">Wuxi-XJTLU</strain>
    </source>
</reference>
<comment type="similarity">
    <text evidence="1 5">Belongs to the serpin family.</text>
</comment>
<dbReference type="InParanoid" id="A0A1V9WZ13"/>
<proteinExistence type="inferred from homology"/>
<dbReference type="OrthoDB" id="6416968at2759"/>
<evidence type="ECO:0000256" key="6">
    <source>
        <dbReference type="SAM" id="SignalP"/>
    </source>
</evidence>
<dbReference type="FunCoup" id="A0A1V9WZ13">
    <property type="interactions" value="25"/>
</dbReference>
<dbReference type="EMBL" id="MNPL01032484">
    <property type="protein sequence ID" value="OQR66437.1"/>
    <property type="molecule type" value="Genomic_DNA"/>
</dbReference>
<feature type="signal peptide" evidence="6">
    <location>
        <begin position="1"/>
        <end position="17"/>
    </location>
</feature>
<keyword evidence="9" id="KW-1185">Reference proteome</keyword>
<keyword evidence="4" id="KW-0325">Glycoprotein</keyword>
<sequence>MLIRTVAILAALAVVMSDERAPLDKDTKQAVMLYNNFGEKIYRVLSLKEGNIFMSPVSVSAVVGMIHLGARGQTAKEIEDVLEMSRYGLSKTTLSEAVRKLIVSLTPTVKDFDLHFANGVFVTEGLSVNRRYRDDLQKYYTAGLYSTPLKEAPEEAVTDLNNWVKDQTNGRIPVLLERPLPPTLPIVVLNAVYFQGKWKHPFPKDKTKKDKFHGFNKMNDVDLMYQEGYFHHVENKYYQAVELPYMSEDIVMVVVLPKSTKDLYRLEQGLSYSQIRDELGSVIKQKVHLTLPRFSLSLAYDLRGPLQDVGLNSVFSPNFANLTGIASRPVLALNTIYHKALVDVNEKGTEALATTSGITQHSSLTSPEVAEFRADRPFIFLIEEVNSNAVLFVGRVSDL</sequence>
<evidence type="ECO:0000256" key="5">
    <source>
        <dbReference type="RuleBase" id="RU000411"/>
    </source>
</evidence>
<feature type="chain" id="PRO_5012574022" description="Serpin domain-containing protein" evidence="6">
    <location>
        <begin position="18"/>
        <end position="399"/>
    </location>
</feature>
<evidence type="ECO:0000259" key="7">
    <source>
        <dbReference type="SMART" id="SM00093"/>
    </source>
</evidence>
<dbReference type="Pfam" id="PF00079">
    <property type="entry name" value="Serpin"/>
    <property type="match status" value="1"/>
</dbReference>
<comment type="caution">
    <text evidence="8">The sequence shown here is derived from an EMBL/GenBank/DDBJ whole genome shotgun (WGS) entry which is preliminary data.</text>
</comment>
<dbReference type="InterPro" id="IPR023796">
    <property type="entry name" value="Serpin_dom"/>
</dbReference>
<dbReference type="SMART" id="SM00093">
    <property type="entry name" value="SERPIN"/>
    <property type="match status" value="1"/>
</dbReference>
<dbReference type="InterPro" id="IPR042178">
    <property type="entry name" value="Serpin_sf_1"/>
</dbReference>